<evidence type="ECO:0000313" key="1">
    <source>
        <dbReference type="EMBL" id="PWK28842.1"/>
    </source>
</evidence>
<keyword evidence="2" id="KW-1185">Reference proteome</keyword>
<dbReference type="EMBL" id="QGGO01000002">
    <property type="protein sequence ID" value="PWK28842.1"/>
    <property type="molecule type" value="Genomic_DNA"/>
</dbReference>
<dbReference type="Proteomes" id="UP000245489">
    <property type="component" value="Unassembled WGS sequence"/>
</dbReference>
<proteinExistence type="predicted"/>
<name>A0A316EF36_9BACT</name>
<dbReference type="OrthoDB" id="1433844at2"/>
<evidence type="ECO:0008006" key="3">
    <source>
        <dbReference type="Google" id="ProtNLM"/>
    </source>
</evidence>
<comment type="caution">
    <text evidence="1">The sequence shown here is derived from an EMBL/GenBank/DDBJ whole genome shotgun (WGS) entry which is preliminary data.</text>
</comment>
<evidence type="ECO:0000313" key="2">
    <source>
        <dbReference type="Proteomes" id="UP000245489"/>
    </source>
</evidence>
<dbReference type="AlphaFoldDB" id="A0A316EF36"/>
<gene>
    <name evidence="1" type="ORF">LV89_00395</name>
</gene>
<sequence>MATFEEHINQAKRNLAFLESINHNIKDCIDWQVTVCFYTALHLINAHLATFDLQYRKHVDVKDALNPERTLSISKLPEDEYIAYAALQMLSRRSRYLVNEKDRQIGATTAFLTHDIHLAKSIKHLDCLVTFFQNKYSVFLPSVSIQCPDLKSQSLKYFTKKVS</sequence>
<protein>
    <recommendedName>
        <fullName evidence="3">HEPN domain-containing protein</fullName>
    </recommendedName>
</protein>
<accession>A0A316EF36</accession>
<dbReference type="RefSeq" id="WP_109741184.1">
    <property type="nucleotide sequence ID" value="NZ_QGGO01000002.1"/>
</dbReference>
<organism evidence="1 2">
    <name type="scientific">Arcicella aurantiaca</name>
    <dbReference type="NCBI Taxonomy" id="591202"/>
    <lineage>
        <taxon>Bacteria</taxon>
        <taxon>Pseudomonadati</taxon>
        <taxon>Bacteroidota</taxon>
        <taxon>Cytophagia</taxon>
        <taxon>Cytophagales</taxon>
        <taxon>Flectobacillaceae</taxon>
        <taxon>Arcicella</taxon>
    </lineage>
</organism>
<reference evidence="1 2" key="1">
    <citation type="submission" date="2018-05" db="EMBL/GenBank/DDBJ databases">
        <title>Genomic Encyclopedia of Archaeal and Bacterial Type Strains, Phase II (KMG-II): from individual species to whole genera.</title>
        <authorList>
            <person name="Goeker M."/>
        </authorList>
    </citation>
    <scope>NUCLEOTIDE SEQUENCE [LARGE SCALE GENOMIC DNA]</scope>
    <source>
        <strain evidence="1 2">DSM 22214</strain>
    </source>
</reference>